<dbReference type="EMBL" id="JAVRHT010000009">
    <property type="protein sequence ID" value="MDT0631229.1"/>
    <property type="molecule type" value="Genomic_DNA"/>
</dbReference>
<evidence type="ECO:0000256" key="2">
    <source>
        <dbReference type="ARBA" id="ARBA00022475"/>
    </source>
</evidence>
<dbReference type="InterPro" id="IPR027417">
    <property type="entry name" value="P-loop_NTPase"/>
</dbReference>
<dbReference type="NCBIfam" id="TIGR01007">
    <property type="entry name" value="eps_fam"/>
    <property type="match status" value="1"/>
</dbReference>
<keyword evidence="2" id="KW-1003">Cell membrane</keyword>
<dbReference type="Pfam" id="PF02706">
    <property type="entry name" value="Wzz"/>
    <property type="match status" value="1"/>
</dbReference>
<dbReference type="InterPro" id="IPR002586">
    <property type="entry name" value="CobQ/CobB/MinD/ParA_Nub-bd_dom"/>
</dbReference>
<reference evidence="13 14" key="1">
    <citation type="submission" date="2023-09" db="EMBL/GenBank/DDBJ databases">
        <authorList>
            <person name="Rey-Velasco X."/>
        </authorList>
    </citation>
    <scope>NUCLEOTIDE SEQUENCE [LARGE SCALE GENOMIC DNA]</scope>
    <source>
        <strain evidence="13 14">F394</strain>
    </source>
</reference>
<feature type="domain" description="CobQ/CobB/MinD/ParA nucleotide binding" evidence="11">
    <location>
        <begin position="540"/>
        <end position="734"/>
    </location>
</feature>
<evidence type="ECO:0000256" key="6">
    <source>
        <dbReference type="ARBA" id="ARBA00022989"/>
    </source>
</evidence>
<feature type="region of interest" description="Disordered" evidence="9">
    <location>
        <begin position="760"/>
        <end position="784"/>
    </location>
</feature>
<feature type="coiled-coil region" evidence="8">
    <location>
        <begin position="256"/>
        <end position="356"/>
    </location>
</feature>
<dbReference type="Pfam" id="PF01656">
    <property type="entry name" value="CbiA"/>
    <property type="match status" value="1"/>
</dbReference>
<feature type="compositionally biased region" description="Polar residues" evidence="9">
    <location>
        <begin position="775"/>
        <end position="784"/>
    </location>
</feature>
<proteinExistence type="predicted"/>
<accession>A0ABU3BPL0</accession>
<comment type="subcellular location">
    <subcellularLocation>
        <location evidence="1">Cell membrane</location>
        <topology evidence="1">Multi-pass membrane protein</topology>
    </subcellularLocation>
</comment>
<keyword evidence="6 10" id="KW-1133">Transmembrane helix</keyword>
<dbReference type="Proteomes" id="UP001267426">
    <property type="component" value="Unassembled WGS sequence"/>
</dbReference>
<name>A0ABU3BPL0_9BACT</name>
<dbReference type="PANTHER" id="PTHR32309">
    <property type="entry name" value="TYROSINE-PROTEIN KINASE"/>
    <property type="match status" value="1"/>
</dbReference>
<keyword evidence="8" id="KW-0175">Coiled coil</keyword>
<evidence type="ECO:0000256" key="5">
    <source>
        <dbReference type="ARBA" id="ARBA00022840"/>
    </source>
</evidence>
<keyword evidence="13" id="KW-0808">Transferase</keyword>
<sequence>MAADRPRPTRPPGSAQGRKIEEVLDVLYRRRWIIAGVFLLVAVGAVAYVSSQRPLYTTSALVLIDLDRAAGGAETSPIGETTPFVRDNRSVYTELFVLNQSRGIRERVQERLGGDNGQLPPGNVDFELADRNVSSGIRINAVSSDPEAAAALANAYAEEYVAQTQIASRGYLTTTREFLQEQSDRLRGELDEADATLEGRMTTPAVIGSSALVSRLSALQSQRDAAQINLQTRRNKLASINGQLRDITPGLADRVSDATDRRVAEIEQSLSELRQRLQPYERRESAGLAIDESAARAIRGRISELEREKREVTGQFVGQALDAGGVTAPEQALSLIANLKEQATQERIEIQGLQGQIAQLGRQIGQIDSQLGRAPSQAVSLERAQQERAAASQTYANVASRLQQVTVAEESEPGYARVLKGASVPSAPISTTPFKTLGLALLAGLGLGIVLAVARDRVDNRVYKPEHVSALGVPVLEAVPDLAPTIKEALGSDAPVEVRGRPVAPELVTLHAPLSPASETFRHLRTAVQFSRTDAVVRTVVVTSAGAGEGKSTTSSNLAVTFAQAGRKTVLIDADFRRPRLHEVFGSPVDYGLAQVLGGRYADAESLASLLPEAFSGPVDNLFVIPTGAVAVENELDGPGDGRATVANPSELLGSPELRDLLQALLDVVDVVVIDTPPVLAATDAVLLSTQADATLLMTSSGKSKVGDVRQALAHLDDVGARVVGAVLNRFSLDKALGYAYTYGHYSKYGAYSNYGPYGSGRGASRSRPAREPDATTTQTDNGQ</sequence>
<dbReference type="InterPro" id="IPR005702">
    <property type="entry name" value="Wzc-like_C"/>
</dbReference>
<evidence type="ECO:0000256" key="9">
    <source>
        <dbReference type="SAM" id="MobiDB-lite"/>
    </source>
</evidence>
<evidence type="ECO:0000256" key="7">
    <source>
        <dbReference type="ARBA" id="ARBA00023136"/>
    </source>
</evidence>
<dbReference type="RefSeq" id="WP_311662572.1">
    <property type="nucleotide sequence ID" value="NZ_JAVRHT010000009.1"/>
</dbReference>
<evidence type="ECO:0000256" key="8">
    <source>
        <dbReference type="SAM" id="Coils"/>
    </source>
</evidence>
<evidence type="ECO:0000256" key="1">
    <source>
        <dbReference type="ARBA" id="ARBA00004651"/>
    </source>
</evidence>
<keyword evidence="3 10" id="KW-0812">Transmembrane</keyword>
<feature type="domain" description="Polysaccharide chain length determinant N-terminal" evidence="12">
    <location>
        <begin position="22"/>
        <end position="69"/>
    </location>
</feature>
<dbReference type="SUPFAM" id="SSF52540">
    <property type="entry name" value="P-loop containing nucleoside triphosphate hydrolases"/>
    <property type="match status" value="1"/>
</dbReference>
<feature type="transmembrane region" description="Helical" evidence="10">
    <location>
        <begin position="32"/>
        <end position="50"/>
    </location>
</feature>
<protein>
    <submittedName>
        <fullName evidence="13">Polysaccharide biosynthesis tyrosine autokinase</fullName>
        <ecNumber evidence="13">2.7.10.2</ecNumber>
    </submittedName>
</protein>
<dbReference type="InterPro" id="IPR050445">
    <property type="entry name" value="Bact_polysacc_biosynth/exp"/>
</dbReference>
<evidence type="ECO:0000313" key="13">
    <source>
        <dbReference type="EMBL" id="MDT0631229.1"/>
    </source>
</evidence>
<evidence type="ECO:0000256" key="10">
    <source>
        <dbReference type="SAM" id="Phobius"/>
    </source>
</evidence>
<dbReference type="PANTHER" id="PTHR32309:SF13">
    <property type="entry name" value="FERRIC ENTEROBACTIN TRANSPORT PROTEIN FEPE"/>
    <property type="match status" value="1"/>
</dbReference>
<dbReference type="InterPro" id="IPR003856">
    <property type="entry name" value="LPS_length_determ_N"/>
</dbReference>
<gene>
    <name evidence="13" type="ORF">RM540_05645</name>
</gene>
<keyword evidence="14" id="KW-1185">Reference proteome</keyword>
<evidence type="ECO:0000259" key="11">
    <source>
        <dbReference type="Pfam" id="PF01656"/>
    </source>
</evidence>
<keyword evidence="5" id="KW-0067">ATP-binding</keyword>
<dbReference type="Gene3D" id="3.40.50.300">
    <property type="entry name" value="P-loop containing nucleotide triphosphate hydrolases"/>
    <property type="match status" value="1"/>
</dbReference>
<evidence type="ECO:0000259" key="12">
    <source>
        <dbReference type="Pfam" id="PF02706"/>
    </source>
</evidence>
<keyword evidence="7 10" id="KW-0472">Membrane</keyword>
<dbReference type="EC" id="2.7.10.2" evidence="13"/>
<evidence type="ECO:0000256" key="3">
    <source>
        <dbReference type="ARBA" id="ARBA00022692"/>
    </source>
</evidence>
<dbReference type="GO" id="GO:0004715">
    <property type="term" value="F:non-membrane spanning protein tyrosine kinase activity"/>
    <property type="evidence" value="ECO:0007669"/>
    <property type="project" value="UniProtKB-EC"/>
</dbReference>
<keyword evidence="4" id="KW-0547">Nucleotide-binding</keyword>
<evidence type="ECO:0000256" key="4">
    <source>
        <dbReference type="ARBA" id="ARBA00022741"/>
    </source>
</evidence>
<evidence type="ECO:0000313" key="14">
    <source>
        <dbReference type="Proteomes" id="UP001267426"/>
    </source>
</evidence>
<organism evidence="13 14">
    <name type="scientific">Rubrivirga litoralis</name>
    <dbReference type="NCBI Taxonomy" id="3075598"/>
    <lineage>
        <taxon>Bacteria</taxon>
        <taxon>Pseudomonadati</taxon>
        <taxon>Rhodothermota</taxon>
        <taxon>Rhodothermia</taxon>
        <taxon>Rhodothermales</taxon>
        <taxon>Rubricoccaceae</taxon>
        <taxon>Rubrivirga</taxon>
    </lineage>
</organism>
<comment type="caution">
    <text evidence="13">The sequence shown here is derived from an EMBL/GenBank/DDBJ whole genome shotgun (WGS) entry which is preliminary data.</text>
</comment>
<dbReference type="CDD" id="cd05387">
    <property type="entry name" value="BY-kinase"/>
    <property type="match status" value="1"/>
</dbReference>